<keyword evidence="3" id="KW-1185">Reference proteome</keyword>
<dbReference type="Proteomes" id="UP000623129">
    <property type="component" value="Unassembled WGS sequence"/>
</dbReference>
<comment type="caution">
    <text evidence="2">The sequence shown here is derived from an EMBL/GenBank/DDBJ whole genome shotgun (WGS) entry which is preliminary data.</text>
</comment>
<name>A0A833VVX7_9POAL</name>
<dbReference type="InterPro" id="IPR013955">
    <property type="entry name" value="Rep_factor-A_C"/>
</dbReference>
<dbReference type="AlphaFoldDB" id="A0A833VVX7"/>
<accession>A0A833VVX7</accession>
<dbReference type="OrthoDB" id="1924490at2759"/>
<protein>
    <submittedName>
        <fullName evidence="2">Replication factor A protein 1</fullName>
    </submittedName>
</protein>
<dbReference type="EMBL" id="SWLB01000006">
    <property type="protein sequence ID" value="KAF3337483.1"/>
    <property type="molecule type" value="Genomic_DNA"/>
</dbReference>
<gene>
    <name evidence="2" type="ORF">FCM35_KLT18070</name>
</gene>
<sequence length="358" mass="41308">MAQQDSKIVPLSLLTNKLDRPTMVARVLKIWHACNPLTGSSFNVDFSLIDAEGTVIQGTMTVDDSHVILPYMHEGNVYEFYLFRIIPAKKKYGIVSHEWQVRFNRAVVIKPAPDRYPEIPFRYFNFCRFEELGKQIDENAIVDAIGRINRLSSIREVVKGSKISYVRTVEIANERIFPKLKPEIAEKSENAPTSHGTDMDTVKLDYLLGLDLEREKNRDYKCVATMDEVLGEHDWYFKACPRDQKRLKCIQDGYMCPKCHLKINEAQAVPRLRLCISVKDSTASADFVILGKRAEHLLGATTQQLLHAQSTEDQFMPYKIQDLRNQTVLFIVRCCLYPIRYNRRTFNVFQTDPAPRQP</sequence>
<evidence type="ECO:0000313" key="3">
    <source>
        <dbReference type="Proteomes" id="UP000623129"/>
    </source>
</evidence>
<feature type="domain" description="Replication factor A C-terminal" evidence="1">
    <location>
        <begin position="222"/>
        <end position="334"/>
    </location>
</feature>
<proteinExistence type="predicted"/>
<reference evidence="2" key="1">
    <citation type="submission" date="2020-01" db="EMBL/GenBank/DDBJ databases">
        <title>Genome sequence of Kobresia littledalei, the first chromosome-level genome in the family Cyperaceae.</title>
        <authorList>
            <person name="Qu G."/>
        </authorList>
    </citation>
    <scope>NUCLEOTIDE SEQUENCE</scope>
    <source>
        <strain evidence="2">C.B.Clarke</strain>
        <tissue evidence="2">Leaf</tissue>
    </source>
</reference>
<evidence type="ECO:0000259" key="1">
    <source>
        <dbReference type="Pfam" id="PF08646"/>
    </source>
</evidence>
<dbReference type="SUPFAM" id="SSF50249">
    <property type="entry name" value="Nucleic acid-binding proteins"/>
    <property type="match status" value="2"/>
</dbReference>
<dbReference type="InterPro" id="IPR012340">
    <property type="entry name" value="NA-bd_OB-fold"/>
</dbReference>
<dbReference type="PANTHER" id="PTHR47165:SF4">
    <property type="entry name" value="OS03G0429900 PROTEIN"/>
    <property type="match status" value="1"/>
</dbReference>
<dbReference type="PANTHER" id="PTHR47165">
    <property type="entry name" value="OS03G0429900 PROTEIN"/>
    <property type="match status" value="1"/>
</dbReference>
<dbReference type="Pfam" id="PF08646">
    <property type="entry name" value="Rep_fac-A_C"/>
    <property type="match status" value="1"/>
</dbReference>
<dbReference type="Gene3D" id="2.40.50.140">
    <property type="entry name" value="Nucleic acid-binding proteins"/>
    <property type="match status" value="3"/>
</dbReference>
<organism evidence="2 3">
    <name type="scientific">Carex littledalei</name>
    <dbReference type="NCBI Taxonomy" id="544730"/>
    <lineage>
        <taxon>Eukaryota</taxon>
        <taxon>Viridiplantae</taxon>
        <taxon>Streptophyta</taxon>
        <taxon>Embryophyta</taxon>
        <taxon>Tracheophyta</taxon>
        <taxon>Spermatophyta</taxon>
        <taxon>Magnoliopsida</taxon>
        <taxon>Liliopsida</taxon>
        <taxon>Poales</taxon>
        <taxon>Cyperaceae</taxon>
        <taxon>Cyperoideae</taxon>
        <taxon>Cariceae</taxon>
        <taxon>Carex</taxon>
        <taxon>Carex subgen. Euthyceras</taxon>
    </lineage>
</organism>
<evidence type="ECO:0000313" key="2">
    <source>
        <dbReference type="EMBL" id="KAF3337483.1"/>
    </source>
</evidence>